<name>A0ABR3B2A4_PHYBL</name>
<protein>
    <recommendedName>
        <fullName evidence="7">PIG-P domain-containing protein</fullName>
    </recommendedName>
</protein>
<evidence type="ECO:0000256" key="2">
    <source>
        <dbReference type="ARBA" id="ARBA00022692"/>
    </source>
</evidence>
<keyword evidence="3 6" id="KW-1133">Transmembrane helix</keyword>
<proteinExistence type="predicted"/>
<evidence type="ECO:0000313" key="9">
    <source>
        <dbReference type="Proteomes" id="UP001448207"/>
    </source>
</evidence>
<sequence>RRNSFSSFLTTKHTPLLSRSRRITTQTGDLNGHQEHENTFRKAHRPRSYSEVIPVPTPVERAPPISITNKTPIYEYYGFVMYLASFVVFGLYLIWAYVPDRIFHKLGITYYPN</sequence>
<dbReference type="PANTHER" id="PTHR46346">
    <property type="entry name" value="PHOSPHATIDYLINOSITOL N-ACETYLGLUCOSAMINYLTRANSFERASE SUBUNIT P"/>
    <property type="match status" value="1"/>
</dbReference>
<dbReference type="EMBL" id="JBCLYO010000007">
    <property type="protein sequence ID" value="KAL0087331.1"/>
    <property type="molecule type" value="Genomic_DNA"/>
</dbReference>
<comment type="caution">
    <text evidence="8">The sequence shown here is derived from an EMBL/GenBank/DDBJ whole genome shotgun (WGS) entry which is preliminary data.</text>
</comment>
<comment type="subcellular location">
    <subcellularLocation>
        <location evidence="1">Membrane</location>
        <topology evidence="1">Multi-pass membrane protein</topology>
    </subcellularLocation>
</comment>
<evidence type="ECO:0000256" key="1">
    <source>
        <dbReference type="ARBA" id="ARBA00004141"/>
    </source>
</evidence>
<keyword evidence="4 6" id="KW-0472">Membrane</keyword>
<feature type="non-terminal residue" evidence="8">
    <location>
        <position position="1"/>
    </location>
</feature>
<feature type="non-terminal residue" evidence="8">
    <location>
        <position position="113"/>
    </location>
</feature>
<evidence type="ECO:0000256" key="5">
    <source>
        <dbReference type="SAM" id="MobiDB-lite"/>
    </source>
</evidence>
<evidence type="ECO:0000259" key="7">
    <source>
        <dbReference type="Pfam" id="PF08510"/>
    </source>
</evidence>
<keyword evidence="2 6" id="KW-0812">Transmembrane</keyword>
<reference evidence="8 9" key="1">
    <citation type="submission" date="2024-04" db="EMBL/GenBank/DDBJ databases">
        <title>Symmetric and asymmetric DNA N6-adenine methylation regulates different biological responses in Mucorales.</title>
        <authorList>
            <consortium name="Lawrence Berkeley National Laboratory"/>
            <person name="Lax C."/>
            <person name="Mondo S.J."/>
            <person name="Osorio-Concepcion M."/>
            <person name="Muszewska A."/>
            <person name="Corrochano-Luque M."/>
            <person name="Gutierrez G."/>
            <person name="Riley R."/>
            <person name="Lipzen A."/>
            <person name="Guo J."/>
            <person name="Hundley H."/>
            <person name="Amirebrahimi M."/>
            <person name="Ng V."/>
            <person name="Lorenzo-Gutierrez D."/>
            <person name="Binder U."/>
            <person name="Yang J."/>
            <person name="Song Y."/>
            <person name="Canovas D."/>
            <person name="Navarro E."/>
            <person name="Freitag M."/>
            <person name="Gabaldon T."/>
            <person name="Grigoriev I.V."/>
            <person name="Corrochano L.M."/>
            <person name="Nicolas F.E."/>
            <person name="Garre V."/>
        </authorList>
    </citation>
    <scope>NUCLEOTIDE SEQUENCE [LARGE SCALE GENOMIC DNA]</scope>
    <source>
        <strain evidence="8 9">L51</strain>
    </source>
</reference>
<accession>A0ABR3B2A4</accession>
<evidence type="ECO:0000313" key="8">
    <source>
        <dbReference type="EMBL" id="KAL0087331.1"/>
    </source>
</evidence>
<feature type="region of interest" description="Disordered" evidence="5">
    <location>
        <begin position="22"/>
        <end position="48"/>
    </location>
</feature>
<dbReference type="InterPro" id="IPR052263">
    <property type="entry name" value="GPI_Anchor_Biosynth"/>
</dbReference>
<evidence type="ECO:0000256" key="4">
    <source>
        <dbReference type="ARBA" id="ARBA00023136"/>
    </source>
</evidence>
<gene>
    <name evidence="8" type="ORF">J3Q64DRAFT_1617226</name>
</gene>
<keyword evidence="9" id="KW-1185">Reference proteome</keyword>
<feature type="domain" description="PIG-P" evidence="7">
    <location>
        <begin position="74"/>
        <end position="113"/>
    </location>
</feature>
<evidence type="ECO:0000256" key="6">
    <source>
        <dbReference type="SAM" id="Phobius"/>
    </source>
</evidence>
<dbReference type="Pfam" id="PF08510">
    <property type="entry name" value="PIG-P"/>
    <property type="match status" value="1"/>
</dbReference>
<dbReference type="Proteomes" id="UP001448207">
    <property type="component" value="Unassembled WGS sequence"/>
</dbReference>
<feature type="transmembrane region" description="Helical" evidence="6">
    <location>
        <begin position="76"/>
        <end position="98"/>
    </location>
</feature>
<evidence type="ECO:0000256" key="3">
    <source>
        <dbReference type="ARBA" id="ARBA00022989"/>
    </source>
</evidence>
<organism evidence="8 9">
    <name type="scientific">Phycomyces blakesleeanus</name>
    <dbReference type="NCBI Taxonomy" id="4837"/>
    <lineage>
        <taxon>Eukaryota</taxon>
        <taxon>Fungi</taxon>
        <taxon>Fungi incertae sedis</taxon>
        <taxon>Mucoromycota</taxon>
        <taxon>Mucoromycotina</taxon>
        <taxon>Mucoromycetes</taxon>
        <taxon>Mucorales</taxon>
        <taxon>Phycomycetaceae</taxon>
        <taxon>Phycomyces</taxon>
    </lineage>
</organism>
<dbReference type="InterPro" id="IPR013717">
    <property type="entry name" value="PIG-P"/>
</dbReference>
<dbReference type="PANTHER" id="PTHR46346:SF1">
    <property type="entry name" value="PHOSPHATIDYLINOSITOL N-ACETYLGLUCOSAMINYLTRANSFERASE SUBUNIT P"/>
    <property type="match status" value="1"/>
</dbReference>